<reference evidence="1 2" key="1">
    <citation type="submission" date="2013-03" db="EMBL/GenBank/DDBJ databases">
        <title>The Genome Sequence of Enterococcus sulfureus ATCC_49903 (PacBio/Illumina hybrid assembly).</title>
        <authorList>
            <consortium name="The Broad Institute Genomics Platform"/>
            <consortium name="The Broad Institute Genome Sequencing Center for Infectious Disease"/>
            <person name="Earl A."/>
            <person name="Russ C."/>
            <person name="Gilmore M."/>
            <person name="Surin D."/>
            <person name="Walker B."/>
            <person name="Young S."/>
            <person name="Zeng Q."/>
            <person name="Gargeya S."/>
            <person name="Fitzgerald M."/>
            <person name="Haas B."/>
            <person name="Abouelleil A."/>
            <person name="Allen A.W."/>
            <person name="Alvarado L."/>
            <person name="Arachchi H.M."/>
            <person name="Berlin A.M."/>
            <person name="Chapman S.B."/>
            <person name="Gainer-Dewar J."/>
            <person name="Goldberg J."/>
            <person name="Griggs A."/>
            <person name="Gujja S."/>
            <person name="Hansen M."/>
            <person name="Howarth C."/>
            <person name="Imamovic A."/>
            <person name="Ireland A."/>
            <person name="Larimer J."/>
            <person name="McCowan C."/>
            <person name="Murphy C."/>
            <person name="Pearson M."/>
            <person name="Poon T.W."/>
            <person name="Priest M."/>
            <person name="Roberts A."/>
            <person name="Saif S."/>
            <person name="Shea T."/>
            <person name="Sisk P."/>
            <person name="Sykes S."/>
            <person name="Wortman J."/>
            <person name="Nusbaum C."/>
            <person name="Birren B."/>
        </authorList>
    </citation>
    <scope>NUCLEOTIDE SEQUENCE [LARGE SCALE GENOMIC DNA]</scope>
    <source>
        <strain evidence="1 2">ATCC 49903</strain>
    </source>
</reference>
<gene>
    <name evidence="1" type="ORF">I573_00638</name>
</gene>
<organism evidence="1 2">
    <name type="scientific">Enterococcus sulfureus ATCC 49903</name>
    <dbReference type="NCBI Taxonomy" id="1140003"/>
    <lineage>
        <taxon>Bacteria</taxon>
        <taxon>Bacillati</taxon>
        <taxon>Bacillota</taxon>
        <taxon>Bacilli</taxon>
        <taxon>Lactobacillales</taxon>
        <taxon>Enterococcaceae</taxon>
        <taxon>Enterococcus</taxon>
    </lineage>
</organism>
<dbReference type="RefSeq" id="WP_016185135.1">
    <property type="nucleotide sequence ID" value="NZ_ASWO01000001.1"/>
</dbReference>
<evidence type="ECO:0000313" key="2">
    <source>
        <dbReference type="Proteomes" id="UP000015961"/>
    </source>
</evidence>
<comment type="caution">
    <text evidence="1">The sequence shown here is derived from an EMBL/GenBank/DDBJ whole genome shotgun (WGS) entry which is preliminary data.</text>
</comment>
<proteinExistence type="predicted"/>
<keyword evidence="2" id="KW-1185">Reference proteome</keyword>
<dbReference type="PATRIC" id="fig|1140003.3.peg.639"/>
<dbReference type="Proteomes" id="UP000015961">
    <property type="component" value="Unassembled WGS sequence"/>
</dbReference>
<sequence>MEKMETLTDELIQSSQALEEWSQAIEISTQKMEAQTFLFDLRDYLAMFTIFEDQQTTQVSKLDGKEVLTVLNAQQSQLVEWLQEAKTMEDSGDLRRQCASVEGILEFNHLLQNEYPNIGEVTQETIKKDTTKGFWQRLFHH</sequence>
<name>S0L5K7_9ENTE</name>
<dbReference type="OrthoDB" id="2186283at2"/>
<protein>
    <submittedName>
        <fullName evidence="1">Uncharacterized protein</fullName>
    </submittedName>
</protein>
<dbReference type="AlphaFoldDB" id="S0L5K7"/>
<evidence type="ECO:0000313" key="1">
    <source>
        <dbReference type="EMBL" id="EOT87582.1"/>
    </source>
</evidence>
<dbReference type="EMBL" id="ASWO01000001">
    <property type="protein sequence ID" value="EOT87582.1"/>
    <property type="molecule type" value="Genomic_DNA"/>
</dbReference>
<accession>S0L5K7</accession>